<dbReference type="Proteomes" id="UP000722485">
    <property type="component" value="Unassembled WGS sequence"/>
</dbReference>
<dbReference type="PROSITE" id="PS50263">
    <property type="entry name" value="CN_HYDROLASE"/>
    <property type="match status" value="1"/>
</dbReference>
<evidence type="ECO:0000256" key="3">
    <source>
        <dbReference type="ARBA" id="ARBA00036406"/>
    </source>
</evidence>
<comment type="caution">
    <text evidence="7">The sequence shown here is derived from an EMBL/GenBank/DDBJ whole genome shotgun (WGS) entry which is preliminary data.</text>
</comment>
<dbReference type="CDD" id="cd07564">
    <property type="entry name" value="nitrilases_CHs"/>
    <property type="match status" value="1"/>
</dbReference>
<dbReference type="EC" id="3.5.5.1" evidence="4"/>
<name>A0A9P5GZK5_9HYPO</name>
<dbReference type="OrthoDB" id="10250282at2759"/>
<dbReference type="Gene3D" id="3.60.110.10">
    <property type="entry name" value="Carbon-nitrogen hydrolase"/>
    <property type="match status" value="1"/>
</dbReference>
<feature type="active site" description="Proton acceptor" evidence="5">
    <location>
        <position position="59"/>
    </location>
</feature>
<gene>
    <name evidence="7" type="ORF">G7Z17_g13105</name>
</gene>
<evidence type="ECO:0000256" key="5">
    <source>
        <dbReference type="PROSITE-ProRule" id="PRU10139"/>
    </source>
</evidence>
<evidence type="ECO:0000256" key="1">
    <source>
        <dbReference type="ARBA" id="ARBA00008129"/>
    </source>
</evidence>
<protein>
    <recommendedName>
        <fullName evidence="4">nitrilase</fullName>
        <ecNumber evidence="4">3.5.5.1</ecNumber>
    </recommendedName>
</protein>
<dbReference type="GO" id="GO:0000257">
    <property type="term" value="F:nitrilase activity"/>
    <property type="evidence" value="ECO:0007669"/>
    <property type="project" value="UniProtKB-EC"/>
</dbReference>
<dbReference type="InterPro" id="IPR044149">
    <property type="entry name" value="Nitrilases_CHs"/>
</dbReference>
<dbReference type="PROSITE" id="PS00920">
    <property type="entry name" value="NITRIL_CHT_1"/>
    <property type="match status" value="1"/>
</dbReference>
<comment type="catalytic activity">
    <reaction evidence="3">
        <text>a nitrile + 2 H2O = a carboxylate + NH4(+)</text>
        <dbReference type="Rhea" id="RHEA:21724"/>
        <dbReference type="ChEBI" id="CHEBI:15377"/>
        <dbReference type="ChEBI" id="CHEBI:18379"/>
        <dbReference type="ChEBI" id="CHEBI:28938"/>
        <dbReference type="ChEBI" id="CHEBI:29067"/>
        <dbReference type="EC" id="3.5.5.1"/>
    </reaction>
</comment>
<dbReference type="PANTHER" id="PTHR46044">
    <property type="entry name" value="NITRILASE"/>
    <property type="match status" value="1"/>
</dbReference>
<dbReference type="SUPFAM" id="SSF56317">
    <property type="entry name" value="Carbon-nitrogen hydrolase"/>
    <property type="match status" value="1"/>
</dbReference>
<accession>A0A9P5GZK5</accession>
<evidence type="ECO:0000259" key="6">
    <source>
        <dbReference type="PROSITE" id="PS50263"/>
    </source>
</evidence>
<dbReference type="PANTHER" id="PTHR46044:SF14">
    <property type="entry name" value="ARYLACETONITRILASE"/>
    <property type="match status" value="1"/>
</dbReference>
<evidence type="ECO:0000256" key="4">
    <source>
        <dbReference type="ARBA" id="ARBA00039045"/>
    </source>
</evidence>
<dbReference type="InterPro" id="IPR003010">
    <property type="entry name" value="C-N_Hydrolase"/>
</dbReference>
<organism evidence="7 8">
    <name type="scientific">Cylindrodendrum hubeiense</name>
    <dbReference type="NCBI Taxonomy" id="595255"/>
    <lineage>
        <taxon>Eukaryota</taxon>
        <taxon>Fungi</taxon>
        <taxon>Dikarya</taxon>
        <taxon>Ascomycota</taxon>
        <taxon>Pezizomycotina</taxon>
        <taxon>Sordariomycetes</taxon>
        <taxon>Hypocreomycetidae</taxon>
        <taxon>Hypocreales</taxon>
        <taxon>Nectriaceae</taxon>
        <taxon>Cylindrodendrum</taxon>
    </lineage>
</organism>
<dbReference type="Pfam" id="PF00795">
    <property type="entry name" value="CN_hydrolase"/>
    <property type="match status" value="1"/>
</dbReference>
<proteinExistence type="inferred from homology"/>
<keyword evidence="8" id="KW-1185">Reference proteome</keyword>
<evidence type="ECO:0000313" key="7">
    <source>
        <dbReference type="EMBL" id="KAF7536048.1"/>
    </source>
</evidence>
<dbReference type="AlphaFoldDB" id="A0A9P5GZK5"/>
<comment type="similarity">
    <text evidence="1">Belongs to the carbon-nitrogen hydrolase superfamily. Nitrilase family.</text>
</comment>
<dbReference type="GO" id="GO:0016836">
    <property type="term" value="F:hydro-lyase activity"/>
    <property type="evidence" value="ECO:0007669"/>
    <property type="project" value="UniProtKB-ARBA"/>
</dbReference>
<evidence type="ECO:0000313" key="8">
    <source>
        <dbReference type="Proteomes" id="UP000722485"/>
    </source>
</evidence>
<dbReference type="InterPro" id="IPR000132">
    <property type="entry name" value="Nitrilase/CN_hydratase_CS"/>
</dbReference>
<keyword evidence="2" id="KW-0378">Hydrolase</keyword>
<dbReference type="InterPro" id="IPR036526">
    <property type="entry name" value="C-N_Hydrolase_sf"/>
</dbReference>
<dbReference type="EMBL" id="JAANBB010000689">
    <property type="protein sequence ID" value="KAF7536048.1"/>
    <property type="molecule type" value="Genomic_DNA"/>
</dbReference>
<feature type="domain" description="CN hydrolase" evidence="6">
    <location>
        <begin position="19"/>
        <end position="294"/>
    </location>
</feature>
<sequence>MATESSHSIIYTNEKSEAIRVAVVQAEPVYFDLQGAVGKAIRIIEDAANQGAQLVAFPEVWIPGYPYWIWTRGCDIEMVQRYIKNSLSIGSDEMKRICAAAAKNSITVVLGYSERDGNSLFLGQCHIGSDGVIKMKRRKIKPTHMERTIFGDGGGDSLLNVVNDEKIGAKIGSLCCWEHSQPLLKFHTHSQGEEIHIAAWPAQLPHEEGKGLWSTANEGSLNLSVTYAVEGGCYVLHACSIISKNCVDLMKTHEGDQYYASGGGGSCIIRPDGKIISERLPDDVEGLIVADLDLNDILRSNAYLDTQGHYSRPDLLWLGSDTRAKPRVRPDQYERALIVTNDNIPVTRSLVRYLIKYNYLNK</sequence>
<reference evidence="7" key="1">
    <citation type="submission" date="2020-03" db="EMBL/GenBank/DDBJ databases">
        <title>Draft Genome Sequence of Cylindrodendrum hubeiense.</title>
        <authorList>
            <person name="Buettner E."/>
            <person name="Kellner H."/>
        </authorList>
    </citation>
    <scope>NUCLEOTIDE SEQUENCE</scope>
    <source>
        <strain evidence="7">IHI 201604</strain>
    </source>
</reference>
<evidence type="ECO:0000256" key="2">
    <source>
        <dbReference type="ARBA" id="ARBA00022801"/>
    </source>
</evidence>